<evidence type="ECO:0000313" key="8">
    <source>
        <dbReference type="Proteomes" id="UP001595798"/>
    </source>
</evidence>
<evidence type="ECO:0000256" key="2">
    <source>
        <dbReference type="ARBA" id="ARBA00023015"/>
    </source>
</evidence>
<comment type="caution">
    <text evidence="7">The sequence shown here is derived from an EMBL/GenBank/DDBJ whole genome shotgun (WGS) entry which is preliminary data.</text>
</comment>
<dbReference type="Pfam" id="PF08281">
    <property type="entry name" value="Sigma70_r4_2"/>
    <property type="match status" value="1"/>
</dbReference>
<evidence type="ECO:0000256" key="3">
    <source>
        <dbReference type="ARBA" id="ARBA00023082"/>
    </source>
</evidence>
<keyword evidence="4" id="KW-0804">Transcription</keyword>
<keyword evidence="3" id="KW-0731">Sigma factor</keyword>
<reference evidence="8" key="1">
    <citation type="journal article" date="2019" name="Int. J. Syst. Evol. Microbiol.">
        <title>The Global Catalogue of Microorganisms (GCM) 10K type strain sequencing project: providing services to taxonomists for standard genome sequencing and annotation.</title>
        <authorList>
            <consortium name="The Broad Institute Genomics Platform"/>
            <consortium name="The Broad Institute Genome Sequencing Center for Infectious Disease"/>
            <person name="Wu L."/>
            <person name="Ma J."/>
        </authorList>
    </citation>
    <scope>NUCLEOTIDE SEQUENCE [LARGE SCALE GENOMIC DNA]</scope>
    <source>
        <strain evidence="8">CECT 7297</strain>
    </source>
</reference>
<dbReference type="Proteomes" id="UP001595798">
    <property type="component" value="Unassembled WGS sequence"/>
</dbReference>
<dbReference type="SUPFAM" id="SSF88946">
    <property type="entry name" value="Sigma2 domain of RNA polymerase sigma factors"/>
    <property type="match status" value="1"/>
</dbReference>
<dbReference type="InterPro" id="IPR014284">
    <property type="entry name" value="RNA_pol_sigma-70_dom"/>
</dbReference>
<sequence>MQPHLGTMYRFAYRLTGQREDAEDLVQDVVVKLYGKLGELEALDRPGAWLNKVLYRQFVDDTRRRARRSLRFEGEFADPEGLQSWLESVPDEQPGPVGRLEQDRLQPLVRELLDTLPADHRTLLLLHDVDHWRLDDLSEVVGLPVGTLKSRLHRIRSALRQKVEDKLEPSGAPQRLLK</sequence>
<dbReference type="SUPFAM" id="SSF88659">
    <property type="entry name" value="Sigma3 and sigma4 domains of RNA polymerase sigma factors"/>
    <property type="match status" value="1"/>
</dbReference>
<organism evidence="7 8">
    <name type="scientific">Marinobacter lacisalsi</name>
    <dbReference type="NCBI Taxonomy" id="475979"/>
    <lineage>
        <taxon>Bacteria</taxon>
        <taxon>Pseudomonadati</taxon>
        <taxon>Pseudomonadota</taxon>
        <taxon>Gammaproteobacteria</taxon>
        <taxon>Pseudomonadales</taxon>
        <taxon>Marinobacteraceae</taxon>
        <taxon>Marinobacter</taxon>
    </lineage>
</organism>
<dbReference type="InterPro" id="IPR013324">
    <property type="entry name" value="RNA_pol_sigma_r3/r4-like"/>
</dbReference>
<keyword evidence="2" id="KW-0805">Transcription regulation</keyword>
<evidence type="ECO:0000259" key="5">
    <source>
        <dbReference type="Pfam" id="PF04542"/>
    </source>
</evidence>
<evidence type="ECO:0000259" key="6">
    <source>
        <dbReference type="Pfam" id="PF08281"/>
    </source>
</evidence>
<name>A0ABV8QKL1_9GAMM</name>
<evidence type="ECO:0000313" key="7">
    <source>
        <dbReference type="EMBL" id="MFC4260258.1"/>
    </source>
</evidence>
<dbReference type="Pfam" id="PF04542">
    <property type="entry name" value="Sigma70_r2"/>
    <property type="match status" value="1"/>
</dbReference>
<dbReference type="Gene3D" id="1.10.1740.10">
    <property type="match status" value="1"/>
</dbReference>
<dbReference type="Gene3D" id="1.10.10.10">
    <property type="entry name" value="Winged helix-like DNA-binding domain superfamily/Winged helix DNA-binding domain"/>
    <property type="match status" value="1"/>
</dbReference>
<dbReference type="EMBL" id="JBHSDI010000053">
    <property type="protein sequence ID" value="MFC4260258.1"/>
    <property type="molecule type" value="Genomic_DNA"/>
</dbReference>
<dbReference type="InterPro" id="IPR039425">
    <property type="entry name" value="RNA_pol_sigma-70-like"/>
</dbReference>
<comment type="similarity">
    <text evidence="1">Belongs to the sigma-70 factor family. ECF subfamily.</text>
</comment>
<feature type="domain" description="RNA polymerase sigma factor 70 region 4 type 2" evidence="6">
    <location>
        <begin position="109"/>
        <end position="159"/>
    </location>
</feature>
<dbReference type="InterPro" id="IPR013249">
    <property type="entry name" value="RNA_pol_sigma70_r4_t2"/>
</dbReference>
<dbReference type="InterPro" id="IPR013325">
    <property type="entry name" value="RNA_pol_sigma_r2"/>
</dbReference>
<evidence type="ECO:0000256" key="1">
    <source>
        <dbReference type="ARBA" id="ARBA00010641"/>
    </source>
</evidence>
<keyword evidence="8" id="KW-1185">Reference proteome</keyword>
<dbReference type="PANTHER" id="PTHR43133">
    <property type="entry name" value="RNA POLYMERASE ECF-TYPE SIGMA FACTO"/>
    <property type="match status" value="1"/>
</dbReference>
<dbReference type="InterPro" id="IPR036388">
    <property type="entry name" value="WH-like_DNA-bd_sf"/>
</dbReference>
<dbReference type="CDD" id="cd06171">
    <property type="entry name" value="Sigma70_r4"/>
    <property type="match status" value="1"/>
</dbReference>
<dbReference type="InterPro" id="IPR007627">
    <property type="entry name" value="RNA_pol_sigma70_r2"/>
</dbReference>
<dbReference type="NCBIfam" id="TIGR02937">
    <property type="entry name" value="sigma70-ECF"/>
    <property type="match status" value="1"/>
</dbReference>
<feature type="domain" description="RNA polymerase sigma-70 region 2" evidence="5">
    <location>
        <begin position="3"/>
        <end position="68"/>
    </location>
</feature>
<protein>
    <submittedName>
        <fullName evidence="7">RNA polymerase sigma factor</fullName>
    </submittedName>
</protein>
<evidence type="ECO:0000256" key="4">
    <source>
        <dbReference type="ARBA" id="ARBA00023163"/>
    </source>
</evidence>
<dbReference type="RefSeq" id="WP_379888604.1">
    <property type="nucleotide sequence ID" value="NZ_JBHSDI010000053.1"/>
</dbReference>
<proteinExistence type="inferred from homology"/>
<accession>A0ABV8QKL1</accession>
<gene>
    <name evidence="7" type="ORF">ACFOZ5_14645</name>
</gene>
<dbReference type="PANTHER" id="PTHR43133:SF25">
    <property type="entry name" value="RNA POLYMERASE SIGMA FACTOR RFAY-RELATED"/>
    <property type="match status" value="1"/>
</dbReference>